<keyword evidence="14" id="KW-1185">Reference proteome</keyword>
<evidence type="ECO:0000313" key="14">
    <source>
        <dbReference type="Proteomes" id="UP000053097"/>
    </source>
</evidence>
<dbReference type="InterPro" id="IPR025483">
    <property type="entry name" value="Lipase_euk"/>
</dbReference>
<keyword evidence="5" id="KW-0443">Lipid metabolism</keyword>
<evidence type="ECO:0000313" key="15">
    <source>
        <dbReference type="Proteomes" id="UP000279307"/>
    </source>
</evidence>
<evidence type="ECO:0000256" key="6">
    <source>
        <dbReference type="ARBA" id="ARBA00023180"/>
    </source>
</evidence>
<dbReference type="Proteomes" id="UP000279307">
    <property type="component" value="Chromosome 12"/>
</dbReference>
<evidence type="ECO:0000256" key="8">
    <source>
        <dbReference type="PIRSR" id="PIRSR000862-1"/>
    </source>
</evidence>
<evidence type="ECO:0000256" key="2">
    <source>
        <dbReference type="ARBA" id="ARBA00022729"/>
    </source>
</evidence>
<evidence type="ECO:0000259" key="10">
    <source>
        <dbReference type="Pfam" id="PF04083"/>
    </source>
</evidence>
<evidence type="ECO:0000313" key="13">
    <source>
        <dbReference type="EMBL" id="RLU15932.1"/>
    </source>
</evidence>
<name>A0A026W0L2_OOCBI</name>
<feature type="domain" description="Partial AB-hydrolase lipase" evidence="10">
    <location>
        <begin position="65"/>
        <end position="126"/>
    </location>
</feature>
<dbReference type="InterPro" id="IPR006693">
    <property type="entry name" value="AB_hydrolase_lipase"/>
</dbReference>
<reference evidence="13 15" key="2">
    <citation type="journal article" date="2018" name="Genome Res.">
        <title>The genomic architecture and molecular evolution of ant odorant receptors.</title>
        <authorList>
            <person name="McKenzie S.K."/>
            <person name="Kronauer D.J.C."/>
        </authorList>
    </citation>
    <scope>NUCLEOTIDE SEQUENCE [LARGE SCALE GENOMIC DNA]</scope>
    <source>
        <strain evidence="13">Clonal line C1</strain>
    </source>
</reference>
<dbReference type="InterPro" id="IPR029058">
    <property type="entry name" value="AB_hydrolase_fold"/>
</dbReference>
<keyword evidence="2 9" id="KW-0732">Signal</keyword>
<proteinExistence type="inferred from homology"/>
<evidence type="ECO:0000256" key="9">
    <source>
        <dbReference type="SAM" id="SignalP"/>
    </source>
</evidence>
<feature type="active site" description="Nucleophile" evidence="8">
    <location>
        <position position="202"/>
    </location>
</feature>
<dbReference type="OrthoDB" id="9974421at2759"/>
<dbReference type="AlphaFoldDB" id="A0A026W0L2"/>
<dbReference type="GO" id="GO:0016042">
    <property type="term" value="P:lipid catabolic process"/>
    <property type="evidence" value="ECO:0007669"/>
    <property type="project" value="UniProtKB-KW"/>
</dbReference>
<feature type="active site" description="Charge relay system" evidence="8">
    <location>
        <position position="382"/>
    </location>
</feature>
<dbReference type="EMBL" id="KK107599">
    <property type="protein sequence ID" value="EZA48594.1"/>
    <property type="molecule type" value="Genomic_DNA"/>
</dbReference>
<evidence type="ECO:0000313" key="12">
    <source>
        <dbReference type="EMBL" id="EZA48594.1"/>
    </source>
</evidence>
<organism evidence="12 14">
    <name type="scientific">Ooceraea biroi</name>
    <name type="common">Clonal raider ant</name>
    <name type="synonym">Cerapachys biroi</name>
    <dbReference type="NCBI Taxonomy" id="2015173"/>
    <lineage>
        <taxon>Eukaryota</taxon>
        <taxon>Metazoa</taxon>
        <taxon>Ecdysozoa</taxon>
        <taxon>Arthropoda</taxon>
        <taxon>Hexapoda</taxon>
        <taxon>Insecta</taxon>
        <taxon>Pterygota</taxon>
        <taxon>Neoptera</taxon>
        <taxon>Endopterygota</taxon>
        <taxon>Hymenoptera</taxon>
        <taxon>Apocrita</taxon>
        <taxon>Aculeata</taxon>
        <taxon>Formicoidea</taxon>
        <taxon>Formicidae</taxon>
        <taxon>Dorylinae</taxon>
        <taxon>Ooceraea</taxon>
    </lineage>
</organism>
<dbReference type="Pfam" id="PF04083">
    <property type="entry name" value="Abhydro_lipase"/>
    <property type="match status" value="1"/>
</dbReference>
<dbReference type="SUPFAM" id="SSF53474">
    <property type="entry name" value="alpha/beta-Hydrolases"/>
    <property type="match status" value="1"/>
</dbReference>
<keyword evidence="6" id="KW-0325">Glycoprotein</keyword>
<comment type="similarity">
    <text evidence="1 7">Belongs to the AB hydrolase superfamily. Lipase family.</text>
</comment>
<keyword evidence="4 7" id="KW-0442">Lipid degradation</keyword>
<dbReference type="GO" id="GO:0016788">
    <property type="term" value="F:hydrolase activity, acting on ester bonds"/>
    <property type="evidence" value="ECO:0007669"/>
    <property type="project" value="InterPro"/>
</dbReference>
<reference evidence="13" key="3">
    <citation type="submission" date="2018-07" db="EMBL/GenBank/DDBJ databases">
        <authorList>
            <person name="Mckenzie S.K."/>
            <person name="Kronauer D.J.C."/>
        </authorList>
    </citation>
    <scope>NUCLEOTIDE SEQUENCE</scope>
    <source>
        <strain evidence="13">Clonal line C1</strain>
    </source>
</reference>
<feature type="active site" description="Charge relay system" evidence="8">
    <location>
        <position position="413"/>
    </location>
</feature>
<gene>
    <name evidence="13" type="ORF">DMN91_011689</name>
    <name evidence="12" type="ORF">X777_13662</name>
</gene>
<evidence type="ECO:0000259" key="11">
    <source>
        <dbReference type="Pfam" id="PF12146"/>
    </source>
</evidence>
<keyword evidence="3 7" id="KW-0378">Hydrolase</keyword>
<feature type="signal peptide" evidence="9">
    <location>
        <begin position="1"/>
        <end position="19"/>
    </location>
</feature>
<evidence type="ECO:0000256" key="1">
    <source>
        <dbReference type="ARBA" id="ARBA00010701"/>
    </source>
</evidence>
<dbReference type="Proteomes" id="UP000053097">
    <property type="component" value="Unassembled WGS sequence"/>
</dbReference>
<accession>A0A026W0L2</accession>
<dbReference type="Gene3D" id="3.40.50.1820">
    <property type="entry name" value="alpha/beta hydrolase"/>
    <property type="match status" value="1"/>
</dbReference>
<dbReference type="PIRSF" id="PIRSF000862">
    <property type="entry name" value="Steryl_ester_lip"/>
    <property type="match status" value="1"/>
</dbReference>
<dbReference type="EMBL" id="QOIP01000012">
    <property type="protein sequence ID" value="RLU15932.1"/>
    <property type="molecule type" value="Genomic_DNA"/>
</dbReference>
<evidence type="ECO:0000256" key="7">
    <source>
        <dbReference type="PIRNR" id="PIRNR000862"/>
    </source>
</evidence>
<dbReference type="Pfam" id="PF12146">
    <property type="entry name" value="Hydrolase_4"/>
    <property type="match status" value="1"/>
</dbReference>
<dbReference type="FunFam" id="3.40.50.1820:FF:000021">
    <property type="entry name" value="Lipase"/>
    <property type="match status" value="1"/>
</dbReference>
<feature type="chain" id="PRO_5033208627" description="Lipase" evidence="9">
    <location>
        <begin position="20"/>
        <end position="439"/>
    </location>
</feature>
<reference evidence="12 14" key="1">
    <citation type="journal article" date="2014" name="Curr. Biol.">
        <title>The genome of the clonal raider ant Cerapachys biroi.</title>
        <authorList>
            <person name="Oxley P.R."/>
            <person name="Ji L."/>
            <person name="Fetter-Pruneda I."/>
            <person name="McKenzie S.K."/>
            <person name="Li C."/>
            <person name="Hu H."/>
            <person name="Zhang G."/>
            <person name="Kronauer D.J."/>
        </authorList>
    </citation>
    <scope>NUCLEOTIDE SEQUENCE [LARGE SCALE GENOMIC DNA]</scope>
</reference>
<feature type="domain" description="Serine aminopeptidase S33" evidence="11">
    <location>
        <begin position="132"/>
        <end position="252"/>
    </location>
</feature>
<evidence type="ECO:0000256" key="4">
    <source>
        <dbReference type="ARBA" id="ARBA00022963"/>
    </source>
</evidence>
<dbReference type="PANTHER" id="PTHR11005">
    <property type="entry name" value="LYSOSOMAL ACID LIPASE-RELATED"/>
    <property type="match status" value="1"/>
</dbReference>
<evidence type="ECO:0000256" key="5">
    <source>
        <dbReference type="ARBA" id="ARBA00023098"/>
    </source>
</evidence>
<sequence length="439" mass="49637">MMPLPLSILFFAIIASACATPNAEQYLDDQTEDVQHPVERIPALPELDDFLTQKVPEDAKLTTLEIVKKYGYNGELHTVVTVDGYILELHRITGRIQAATNSSDVQKPVAFLMHGLLCSSAAWVLTGPEKSLAFLLADLGYDVWLGNARGSTYSRKHVSSSVLEKEYWDFSWHEVGMRDLPATIDHILQITGQEKLFYLGHSQGTTAFFVMASELPKYQDKVHAMFAMAPATYCGRMPSPIMQFLSKFVGSINIIFKLIGMYEFEPTGETMRKFQELVCSEEAITQPLCSNVLFLIAGFDRDQFNTTLLPVILGHTPAGASTKQVIHFAQLINTGYLILPGKFRQYDYNILGNLKRYGKLTPPSYDLGKIKVPVSLHYGTNDWLVNVKDVDKLYRSLGNPYGKFRVPYKKFNHLDFMWAIDVKELLYDKILSLMTHFPH</sequence>
<dbReference type="InterPro" id="IPR022742">
    <property type="entry name" value="Hydrolase_4"/>
</dbReference>
<protein>
    <recommendedName>
        <fullName evidence="7">Lipase</fullName>
    </recommendedName>
</protein>
<evidence type="ECO:0000256" key="3">
    <source>
        <dbReference type="ARBA" id="ARBA00022801"/>
    </source>
</evidence>
<dbReference type="OMA" id="RVPHDKF"/>